<evidence type="ECO:0000313" key="2">
    <source>
        <dbReference type="Proteomes" id="UP000805193"/>
    </source>
</evidence>
<reference evidence="1 2" key="1">
    <citation type="journal article" date="2020" name="Cell">
        <title>Large-Scale Comparative Analyses of Tick Genomes Elucidate Their Genetic Diversity and Vector Capacities.</title>
        <authorList>
            <consortium name="Tick Genome and Microbiome Consortium (TIGMIC)"/>
            <person name="Jia N."/>
            <person name="Wang J."/>
            <person name="Shi W."/>
            <person name="Du L."/>
            <person name="Sun Y."/>
            <person name="Zhan W."/>
            <person name="Jiang J.F."/>
            <person name="Wang Q."/>
            <person name="Zhang B."/>
            <person name="Ji P."/>
            <person name="Bell-Sakyi L."/>
            <person name="Cui X.M."/>
            <person name="Yuan T.T."/>
            <person name="Jiang B.G."/>
            <person name="Yang W.F."/>
            <person name="Lam T.T."/>
            <person name="Chang Q.C."/>
            <person name="Ding S.J."/>
            <person name="Wang X.J."/>
            <person name="Zhu J.G."/>
            <person name="Ruan X.D."/>
            <person name="Zhao L."/>
            <person name="Wei J.T."/>
            <person name="Ye R.Z."/>
            <person name="Que T.C."/>
            <person name="Du C.H."/>
            <person name="Zhou Y.H."/>
            <person name="Cheng J.X."/>
            <person name="Dai P.F."/>
            <person name="Guo W.B."/>
            <person name="Han X.H."/>
            <person name="Huang E.J."/>
            <person name="Li L.F."/>
            <person name="Wei W."/>
            <person name="Gao Y.C."/>
            <person name="Liu J.Z."/>
            <person name="Shao H.Z."/>
            <person name="Wang X."/>
            <person name="Wang C.C."/>
            <person name="Yang T.C."/>
            <person name="Huo Q.B."/>
            <person name="Li W."/>
            <person name="Chen H.Y."/>
            <person name="Chen S.E."/>
            <person name="Zhou L.G."/>
            <person name="Ni X.B."/>
            <person name="Tian J.H."/>
            <person name="Sheng Y."/>
            <person name="Liu T."/>
            <person name="Pan Y.S."/>
            <person name="Xia L.Y."/>
            <person name="Li J."/>
            <person name="Zhao F."/>
            <person name="Cao W.C."/>
        </authorList>
    </citation>
    <scope>NUCLEOTIDE SEQUENCE [LARGE SCALE GENOMIC DNA]</scope>
    <source>
        <strain evidence="1">Iper-2018</strain>
    </source>
</reference>
<comment type="caution">
    <text evidence="1">The sequence shown here is derived from an EMBL/GenBank/DDBJ whole genome shotgun (WGS) entry which is preliminary data.</text>
</comment>
<sequence>RSDDYASEPIMVYLHHDGEVWCCPPATVRIPCSMDLTDYPFDSQVCSIRFALLTYGDEEVRLGGEAIMSRSVTNQSSEWQVTFLDTSQGRLLNNTSMDLVIGMRRRVTHHHYTATLPWIASVTMMLLGFWTPANSTCRLTLACINLLLVMLMLQRITVLVKTSSAVPKIAFFLGNAMVIQVVAAVMAVLVHNMESSKISSKVPEPVVRFLTSSAGRFLCLAQEGARRDQLLEDSENPFPAERNDLEKKCDWMLVAQALDRLFFALFGIVTLCIMPW</sequence>
<dbReference type="Proteomes" id="UP000805193">
    <property type="component" value="Unassembled WGS sequence"/>
</dbReference>
<feature type="non-terminal residue" evidence="1">
    <location>
        <position position="1"/>
    </location>
</feature>
<name>A0AC60QJ94_IXOPE</name>
<protein>
    <submittedName>
        <fullName evidence="1">Uncharacterized protein</fullName>
    </submittedName>
</protein>
<keyword evidence="2" id="KW-1185">Reference proteome</keyword>
<organism evidence="1 2">
    <name type="scientific">Ixodes persulcatus</name>
    <name type="common">Taiga tick</name>
    <dbReference type="NCBI Taxonomy" id="34615"/>
    <lineage>
        <taxon>Eukaryota</taxon>
        <taxon>Metazoa</taxon>
        <taxon>Ecdysozoa</taxon>
        <taxon>Arthropoda</taxon>
        <taxon>Chelicerata</taxon>
        <taxon>Arachnida</taxon>
        <taxon>Acari</taxon>
        <taxon>Parasitiformes</taxon>
        <taxon>Ixodida</taxon>
        <taxon>Ixodoidea</taxon>
        <taxon>Ixodidae</taxon>
        <taxon>Ixodinae</taxon>
        <taxon>Ixodes</taxon>
    </lineage>
</organism>
<evidence type="ECO:0000313" key="1">
    <source>
        <dbReference type="EMBL" id="KAG0433388.1"/>
    </source>
</evidence>
<accession>A0AC60QJ94</accession>
<dbReference type="EMBL" id="JABSTQ010009064">
    <property type="protein sequence ID" value="KAG0433388.1"/>
    <property type="molecule type" value="Genomic_DNA"/>
</dbReference>
<proteinExistence type="predicted"/>
<gene>
    <name evidence="1" type="ORF">HPB47_019984</name>
</gene>